<name>A0A6C0L5E8_PSEAI</name>
<dbReference type="RefSeq" id="WP_126896285.1">
    <property type="nucleotide sequence ID" value="NZ_BSAS01000029.1"/>
</dbReference>
<proteinExistence type="predicted"/>
<geneLocation type="plasmid" evidence="1">
    <name>pNK546b</name>
</geneLocation>
<reference evidence="1" key="1">
    <citation type="submission" date="2019-10" db="EMBL/GenBank/DDBJ databases">
        <title>Extensively Drug-Resistant Pseudomonas aeruginosa ST664 clone carrying KPC-2-encoding megaplasmid in a burn clinic.</title>
        <authorList>
            <person name="Li Z."/>
            <person name="Cai Z."/>
            <person name="Cai Z."/>
            <person name="Zhang Y."/>
            <person name="Fu T."/>
            <person name="Jin Y."/>
            <person name="Cheng Z."/>
            <person name="Jin S."/>
            <person name="Wu W."/>
            <person name="Yang L."/>
            <person name="Bai F."/>
        </authorList>
    </citation>
    <scope>NUCLEOTIDE SEQUENCE</scope>
    <source>
        <strain evidence="1">NK546</strain>
        <plasmid evidence="1">pNK546b</plasmid>
    </source>
</reference>
<organism evidence="1">
    <name type="scientific">Pseudomonas aeruginosa</name>
    <dbReference type="NCBI Taxonomy" id="287"/>
    <lineage>
        <taxon>Bacteria</taxon>
        <taxon>Pseudomonadati</taxon>
        <taxon>Pseudomonadota</taxon>
        <taxon>Gammaproteobacteria</taxon>
        <taxon>Pseudomonadales</taxon>
        <taxon>Pseudomonadaceae</taxon>
        <taxon>Pseudomonas</taxon>
    </lineage>
</organism>
<evidence type="ECO:0000313" key="1">
    <source>
        <dbReference type="EMBL" id="QHU24513.1"/>
    </source>
</evidence>
<sequence length="81" mass="9131">MTLHLDEALLESALTAAVDRCIHIDALQERNNAIRRAAVEEGYRLGLEEAGKLRDLLERLHPHVRGCDSALWDEFHAALKC</sequence>
<dbReference type="EMBL" id="MN583270">
    <property type="protein sequence ID" value="QHU24513.1"/>
    <property type="molecule type" value="Genomic_DNA"/>
</dbReference>
<keyword evidence="1" id="KW-0614">Plasmid</keyword>
<dbReference type="AlphaFoldDB" id="A0A6C0L5E8"/>
<protein>
    <submittedName>
        <fullName evidence="1">Uncharacterized protein</fullName>
    </submittedName>
</protein>
<accession>A0A6C0L5E8</accession>